<dbReference type="SUPFAM" id="SSF54001">
    <property type="entry name" value="Cysteine proteinases"/>
    <property type="match status" value="1"/>
</dbReference>
<organism evidence="4 5">
    <name type="scientific">Haloactinomyces albus</name>
    <dbReference type="NCBI Taxonomy" id="1352928"/>
    <lineage>
        <taxon>Bacteria</taxon>
        <taxon>Bacillati</taxon>
        <taxon>Actinomycetota</taxon>
        <taxon>Actinomycetes</taxon>
        <taxon>Actinopolysporales</taxon>
        <taxon>Actinopolysporaceae</taxon>
        <taxon>Haloactinomyces</taxon>
    </lineage>
</organism>
<feature type="transmembrane region" description="Helical" evidence="2">
    <location>
        <begin position="42"/>
        <end position="62"/>
    </location>
</feature>
<dbReference type="Pfam" id="PF01841">
    <property type="entry name" value="Transglut_core"/>
    <property type="match status" value="1"/>
</dbReference>
<dbReference type="RefSeq" id="WP_310269614.1">
    <property type="nucleotide sequence ID" value="NZ_JAVDXW010000001.1"/>
</dbReference>
<evidence type="ECO:0000256" key="1">
    <source>
        <dbReference type="SAM" id="MobiDB-lite"/>
    </source>
</evidence>
<evidence type="ECO:0000259" key="3">
    <source>
        <dbReference type="SMART" id="SM00460"/>
    </source>
</evidence>
<dbReference type="InterPro" id="IPR021878">
    <property type="entry name" value="TgpA_N"/>
</dbReference>
<feature type="compositionally biased region" description="Low complexity" evidence="1">
    <location>
        <begin position="564"/>
        <end position="578"/>
    </location>
</feature>
<proteinExistence type="predicted"/>
<keyword evidence="2" id="KW-0472">Membrane</keyword>
<evidence type="ECO:0000256" key="2">
    <source>
        <dbReference type="SAM" id="Phobius"/>
    </source>
</evidence>
<feature type="transmembrane region" description="Helical" evidence="2">
    <location>
        <begin position="217"/>
        <end position="238"/>
    </location>
</feature>
<gene>
    <name evidence="4" type="ORF">JOF55_000769</name>
</gene>
<evidence type="ECO:0000313" key="5">
    <source>
        <dbReference type="Proteomes" id="UP001180845"/>
    </source>
</evidence>
<comment type="caution">
    <text evidence="4">The sequence shown here is derived from an EMBL/GenBank/DDBJ whole genome shotgun (WGS) entry which is preliminary data.</text>
</comment>
<dbReference type="AlphaFoldDB" id="A0AAE3Z931"/>
<protein>
    <recommendedName>
        <fullName evidence="3">Transglutaminase-like domain-containing protein</fullName>
    </recommendedName>
</protein>
<dbReference type="Gene3D" id="3.10.620.30">
    <property type="match status" value="1"/>
</dbReference>
<reference evidence="4" key="1">
    <citation type="submission" date="2023-07" db="EMBL/GenBank/DDBJ databases">
        <title>Sequencing the genomes of 1000 actinobacteria strains.</title>
        <authorList>
            <person name="Klenk H.-P."/>
        </authorList>
    </citation>
    <scope>NUCLEOTIDE SEQUENCE</scope>
    <source>
        <strain evidence="4">DSM 45977</strain>
    </source>
</reference>
<keyword evidence="2" id="KW-0812">Transmembrane</keyword>
<dbReference type="PANTHER" id="PTHR42736">
    <property type="entry name" value="PROTEIN-GLUTAMINE GAMMA-GLUTAMYLTRANSFERASE"/>
    <property type="match status" value="1"/>
</dbReference>
<feature type="transmembrane region" description="Helical" evidence="2">
    <location>
        <begin position="605"/>
        <end position="624"/>
    </location>
</feature>
<feature type="transmembrane region" description="Helical" evidence="2">
    <location>
        <begin position="177"/>
        <end position="196"/>
    </location>
</feature>
<sequence>MTTARGSAATESGRNVIPPLAAALAVLLTSSAFSGVFTDTRWILPLSMTVGTVSLSGMAVRALRGRPPWVVLAQVVTLLVLLSTMFSDRAILGVFPGPGTLTELGTILGQALGTVRTAVPPVPSDTALQCLVCLGIGLVVLLLDAVAVSARAPAVAGLFLLCVFAIPASLADDMLPWWTFLAGAAGFALLLTAEKARNHTAAGNQDGRGFLGFGRQALTLAASAAVVALLVGSAFTGVGTEGRLPGSSPTVDSKAAGGIGIRPFTSLRGQLNRDSVVELFRVRGLPEDAYLRAMTLRKFDPASGWKLAGLTRGVPARGSLPLPPSADSMSGPPVRIEIDPIGYRDAWLPVFGIPLKVAGMGPNWRYDPAAGVLFTQAPHEARPYVETAFLPDHSPAELRRASGPLRVDPAYLNLRGVGPRIIDLAERITAEADTAFDKAVALNRYFTDPDNGFTYDEQTAPASSSSALADFLLRGKRGYCEQFASSMAVLLRAVGIPSRVAVGFTSGHQEGDSRVITTEDAHAWVEAYFPGVGWATFDPTPLDDGRTSLPSYLQDELNPEGGQASEESGRTSSSTGPSRAEDGDTGENPAAALPDPPLSDADDNVWVIVGVCALAVAVLAAPAATRSVRRRRRVATVAAGAQGAPTTAWREVLDEFRDRGSRAAATDTARGVAHALIERHGLDEDGADAMRALVTVVERDWYAPAGMPTDHSADPALADVLRRVRDSLRRSAPLSWRQRLLPRSVLQPGRSEETTPAA</sequence>
<dbReference type="PANTHER" id="PTHR42736:SF1">
    <property type="entry name" value="PROTEIN-GLUTAMINE GAMMA-GLUTAMYLTRANSFERASE"/>
    <property type="match status" value="1"/>
</dbReference>
<dbReference type="Proteomes" id="UP001180845">
    <property type="component" value="Unassembled WGS sequence"/>
</dbReference>
<keyword evidence="5" id="KW-1185">Reference proteome</keyword>
<feature type="transmembrane region" description="Helical" evidence="2">
    <location>
        <begin position="154"/>
        <end position="171"/>
    </location>
</feature>
<evidence type="ECO:0000313" key="4">
    <source>
        <dbReference type="EMBL" id="MDR7300588.1"/>
    </source>
</evidence>
<dbReference type="InterPro" id="IPR038765">
    <property type="entry name" value="Papain-like_cys_pep_sf"/>
</dbReference>
<dbReference type="Pfam" id="PF11992">
    <property type="entry name" value="TgpA_N"/>
    <property type="match status" value="1"/>
</dbReference>
<feature type="domain" description="Transglutaminase-like" evidence="3">
    <location>
        <begin position="472"/>
        <end position="541"/>
    </location>
</feature>
<dbReference type="InterPro" id="IPR002931">
    <property type="entry name" value="Transglutaminase-like"/>
</dbReference>
<accession>A0AAE3Z931</accession>
<dbReference type="EMBL" id="JAVDXW010000001">
    <property type="protein sequence ID" value="MDR7300588.1"/>
    <property type="molecule type" value="Genomic_DNA"/>
</dbReference>
<keyword evidence="2" id="KW-1133">Transmembrane helix</keyword>
<dbReference type="SMART" id="SM00460">
    <property type="entry name" value="TGc"/>
    <property type="match status" value="1"/>
</dbReference>
<dbReference type="InterPro" id="IPR052901">
    <property type="entry name" value="Bact_TGase-like"/>
</dbReference>
<name>A0AAE3Z931_9ACTN</name>
<feature type="transmembrane region" description="Helical" evidence="2">
    <location>
        <begin position="69"/>
        <end position="86"/>
    </location>
</feature>
<feature type="transmembrane region" description="Helical" evidence="2">
    <location>
        <begin position="126"/>
        <end position="147"/>
    </location>
</feature>
<feature type="region of interest" description="Disordered" evidence="1">
    <location>
        <begin position="545"/>
        <end position="597"/>
    </location>
</feature>